<accession>A0A9D2SNS7</accession>
<dbReference type="InterPro" id="IPR000182">
    <property type="entry name" value="GNAT_dom"/>
</dbReference>
<reference evidence="2" key="1">
    <citation type="journal article" date="2021" name="PeerJ">
        <title>Extensive microbial diversity within the chicken gut microbiome revealed by metagenomics and culture.</title>
        <authorList>
            <person name="Gilroy R."/>
            <person name="Ravi A."/>
            <person name="Getino M."/>
            <person name="Pursley I."/>
            <person name="Horton D.L."/>
            <person name="Alikhan N.F."/>
            <person name="Baker D."/>
            <person name="Gharbi K."/>
            <person name="Hall N."/>
            <person name="Watson M."/>
            <person name="Adriaenssens E.M."/>
            <person name="Foster-Nyarko E."/>
            <person name="Jarju S."/>
            <person name="Secka A."/>
            <person name="Antonio M."/>
            <person name="Oren A."/>
            <person name="Chaudhuri R.R."/>
            <person name="La Ragione R."/>
            <person name="Hildebrand F."/>
            <person name="Pallen M.J."/>
        </authorList>
    </citation>
    <scope>NUCLEOTIDE SEQUENCE</scope>
    <source>
        <strain evidence="2">CHK185-5351</strain>
    </source>
</reference>
<protein>
    <submittedName>
        <fullName evidence="2">GNAT family N-acetyltransferase</fullName>
    </submittedName>
</protein>
<evidence type="ECO:0000259" key="1">
    <source>
        <dbReference type="PROSITE" id="PS51186"/>
    </source>
</evidence>
<dbReference type="InterPro" id="IPR016181">
    <property type="entry name" value="Acyl_CoA_acyltransferase"/>
</dbReference>
<gene>
    <name evidence="2" type="ORF">H9705_07755</name>
</gene>
<evidence type="ECO:0000313" key="2">
    <source>
        <dbReference type="EMBL" id="HJC15703.1"/>
    </source>
</evidence>
<dbReference type="AlphaFoldDB" id="A0A9D2SNS7"/>
<dbReference type="EMBL" id="DWWU01000033">
    <property type="protein sequence ID" value="HJC15703.1"/>
    <property type="molecule type" value="Genomic_DNA"/>
</dbReference>
<dbReference type="Gene3D" id="3.40.630.30">
    <property type="match status" value="1"/>
</dbReference>
<comment type="caution">
    <text evidence="2">The sequence shown here is derived from an EMBL/GenBank/DDBJ whole genome shotgun (WGS) entry which is preliminary data.</text>
</comment>
<dbReference type="Proteomes" id="UP000823849">
    <property type="component" value="Unassembled WGS sequence"/>
</dbReference>
<proteinExistence type="predicted"/>
<dbReference type="SUPFAM" id="SSF55729">
    <property type="entry name" value="Acyl-CoA N-acyltransferases (Nat)"/>
    <property type="match status" value="1"/>
</dbReference>
<dbReference type="PANTHER" id="PTHR43792">
    <property type="entry name" value="GNAT FAMILY, PUTATIVE (AFU_ORTHOLOGUE AFUA_3G00765)-RELATED-RELATED"/>
    <property type="match status" value="1"/>
</dbReference>
<feature type="domain" description="N-acetyltransferase" evidence="1">
    <location>
        <begin position="17"/>
        <end position="174"/>
    </location>
</feature>
<reference evidence="2" key="2">
    <citation type="submission" date="2021-04" db="EMBL/GenBank/DDBJ databases">
        <authorList>
            <person name="Gilroy R."/>
        </authorList>
    </citation>
    <scope>NUCLEOTIDE SEQUENCE</scope>
    <source>
        <strain evidence="2">CHK185-5351</strain>
    </source>
</reference>
<sequence length="195" mass="22753">MNAEIDISQVTLQTDRLILRSWKESDLEDFYEYAKVDGVGQMAGWLPHKDREESAKILQLFISEKKTFAIEYDGKVIGSLGIELYDEKKFPEFQELAGRELGFVLSRDYWGRGIMPEAVQRVLRYLFDETGLDFLMCGHYTENRQSKRVQEKCGFRYYRLTETETSYGEKKECRVSVLYRAPGNAKNAGKDEKRL</sequence>
<organism evidence="2 3">
    <name type="scientific">Candidatus Fusicatenibacter intestinigallinarum</name>
    <dbReference type="NCBI Taxonomy" id="2838598"/>
    <lineage>
        <taxon>Bacteria</taxon>
        <taxon>Bacillati</taxon>
        <taxon>Bacillota</taxon>
        <taxon>Clostridia</taxon>
        <taxon>Lachnospirales</taxon>
        <taxon>Lachnospiraceae</taxon>
        <taxon>Fusicatenibacter</taxon>
    </lineage>
</organism>
<dbReference type="PROSITE" id="PS51186">
    <property type="entry name" value="GNAT"/>
    <property type="match status" value="1"/>
</dbReference>
<name>A0A9D2SNS7_9FIRM</name>
<dbReference type="GO" id="GO:0016747">
    <property type="term" value="F:acyltransferase activity, transferring groups other than amino-acyl groups"/>
    <property type="evidence" value="ECO:0007669"/>
    <property type="project" value="InterPro"/>
</dbReference>
<dbReference type="InterPro" id="IPR051531">
    <property type="entry name" value="N-acetyltransferase"/>
</dbReference>
<evidence type="ECO:0000313" key="3">
    <source>
        <dbReference type="Proteomes" id="UP000823849"/>
    </source>
</evidence>
<dbReference type="Pfam" id="PF13302">
    <property type="entry name" value="Acetyltransf_3"/>
    <property type="match status" value="1"/>
</dbReference>